<evidence type="ECO:0000313" key="2">
    <source>
        <dbReference type="Proteomes" id="UP000831156"/>
    </source>
</evidence>
<proteinExistence type="predicted"/>
<name>A0ABY0KW03_9APIC</name>
<accession>A0ABY0KW03</accession>
<dbReference type="EMBL" id="FMKD01000014">
    <property type="protein sequence ID" value="SCQ12596.1"/>
    <property type="molecule type" value="Genomic_DNA"/>
</dbReference>
<protein>
    <submittedName>
        <fullName evidence="1">Acyl-CoA synthetase, putative</fullName>
    </submittedName>
</protein>
<dbReference type="Gene3D" id="3.40.50.12780">
    <property type="entry name" value="N-terminal domain of ligase-like"/>
    <property type="match status" value="1"/>
</dbReference>
<organism evidence="1 2">
    <name type="scientific">Plasmodium gaboni</name>
    <dbReference type="NCBI Taxonomy" id="647221"/>
    <lineage>
        <taxon>Eukaryota</taxon>
        <taxon>Sar</taxon>
        <taxon>Alveolata</taxon>
        <taxon>Apicomplexa</taxon>
        <taxon>Aconoidasida</taxon>
        <taxon>Haemosporida</taxon>
        <taxon>Plasmodiidae</taxon>
        <taxon>Plasmodium</taxon>
        <taxon>Plasmodium (Laverania)</taxon>
    </lineage>
</organism>
<comment type="caution">
    <text evidence="1">The sequence shown here is derived from an EMBL/GenBank/DDBJ whole genome shotgun (WGS) entry which is preliminary data.</text>
</comment>
<dbReference type="InterPro" id="IPR042099">
    <property type="entry name" value="ANL_N_sf"/>
</dbReference>
<reference evidence="1" key="1">
    <citation type="submission" date="2016-09" db="EMBL/GenBank/DDBJ databases">
        <authorList>
            <consortium name="Pathogen Informatics"/>
            <person name="Sun Q."/>
            <person name="Inoue M."/>
        </authorList>
    </citation>
    <scope>NUCLEOTIDE SEQUENCE</scope>
</reference>
<dbReference type="Proteomes" id="UP000831156">
    <property type="component" value="Unassembled WGS sequence"/>
</dbReference>
<evidence type="ECO:0000313" key="1">
    <source>
        <dbReference type="EMBL" id="SCQ12596.1"/>
    </source>
</evidence>
<keyword evidence="2" id="KW-1185">Reference proteome</keyword>
<sequence>MKDYKQKRPLFVYKHIMKSFAEQYTLKGEKIGLVEHSCGEPENYVTYDNFFKKILSFSHALNTYEGKGIYGSNSINWLSTDLGAIISGVTILVIHSKFSLDIIVNILNETKIEWLCLDLDLAECILNRKLEKIKTLNENSNKIGIDIIRFDDITKVKSTNFNIKNEYPDFVTCTWCIHLEHQENQKVSLKNYNFEQHLSYLPVSHIYDRIFTYLIFMNGGMINIWSKDMKIFSKDIRNSEDEIIAGVPKVFSRMYTNIITDINNLSSCRNVLKVFYIYVDYLKMDV</sequence>
<dbReference type="PANTHER" id="PTHR43272:SF3">
    <property type="entry name" value="LONG CHAIN ACYL-COA SYNTHETASE 4"/>
    <property type="match status" value="1"/>
</dbReference>
<dbReference type="PANTHER" id="PTHR43272">
    <property type="entry name" value="LONG-CHAIN-FATTY-ACID--COA LIGASE"/>
    <property type="match status" value="1"/>
</dbReference>
<gene>
    <name evidence="1" type="ORF">PGABG01_0034400</name>
</gene>
<dbReference type="SUPFAM" id="SSF56801">
    <property type="entry name" value="Acetyl-CoA synthetase-like"/>
    <property type="match status" value="1"/>
</dbReference>